<reference evidence="2" key="1">
    <citation type="submission" date="2019-10" db="EMBL/GenBank/DDBJ databases">
        <title>Antimicrobial potential of Antarctic Bacteria.</title>
        <authorList>
            <person name="Benaud N."/>
            <person name="Edwards R.J."/>
            <person name="Ferrari B.C."/>
        </authorList>
    </citation>
    <scope>NUCLEOTIDE SEQUENCE [LARGE SCALE GENOMIC DNA]</scope>
    <source>
        <strain evidence="2">NBSH44</strain>
    </source>
</reference>
<accession>A0A7G7BPM8</accession>
<protein>
    <submittedName>
        <fullName evidence="1">Uncharacterized protein</fullName>
    </submittedName>
</protein>
<dbReference type="KEGG" id="sfiy:F0344_24220"/>
<proteinExistence type="predicted"/>
<dbReference type="AlphaFoldDB" id="A0A7G7BPM8"/>
<dbReference type="EMBL" id="CP045702">
    <property type="protein sequence ID" value="QNE77293.1"/>
    <property type="molecule type" value="Genomic_DNA"/>
</dbReference>
<keyword evidence="2" id="KW-1185">Reference proteome</keyword>
<organism evidence="1 2">
    <name type="scientific">Streptomyces finlayi</name>
    <dbReference type="NCBI Taxonomy" id="67296"/>
    <lineage>
        <taxon>Bacteria</taxon>
        <taxon>Bacillati</taxon>
        <taxon>Actinomycetota</taxon>
        <taxon>Actinomycetes</taxon>
        <taxon>Kitasatosporales</taxon>
        <taxon>Streptomycetaceae</taxon>
        <taxon>Streptomyces</taxon>
    </lineage>
</organism>
<dbReference type="RefSeq" id="WP_179888481.1">
    <property type="nucleotide sequence ID" value="NZ_CP045702.1"/>
</dbReference>
<gene>
    <name evidence="1" type="ORF">F0344_24220</name>
</gene>
<evidence type="ECO:0000313" key="2">
    <source>
        <dbReference type="Proteomes" id="UP000515307"/>
    </source>
</evidence>
<evidence type="ECO:0000313" key="1">
    <source>
        <dbReference type="EMBL" id="QNE77293.1"/>
    </source>
</evidence>
<dbReference type="Proteomes" id="UP000515307">
    <property type="component" value="Chromosome"/>
</dbReference>
<name>A0A7G7BPM8_9ACTN</name>
<sequence length="54" mass="5911">MSHRTHRPAPKRRRARHRLVVGLGQAALYAATATLAGGLVRELLHLVHMSVSSC</sequence>